<dbReference type="OrthoDB" id="6506078at2759"/>
<feature type="compositionally biased region" description="Basic residues" evidence="1">
    <location>
        <begin position="150"/>
        <end position="160"/>
    </location>
</feature>
<dbReference type="Pfam" id="PF01221">
    <property type="entry name" value="Dynein_light"/>
    <property type="match status" value="1"/>
</dbReference>
<dbReference type="SMART" id="SM01375">
    <property type="entry name" value="Dynein_light"/>
    <property type="match status" value="1"/>
</dbReference>
<feature type="region of interest" description="Disordered" evidence="1">
    <location>
        <begin position="130"/>
        <end position="181"/>
    </location>
</feature>
<dbReference type="InterPro" id="IPR037177">
    <property type="entry name" value="DLC_sf"/>
</dbReference>
<dbReference type="GO" id="GO:0007017">
    <property type="term" value="P:microtubule-based process"/>
    <property type="evidence" value="ECO:0007669"/>
    <property type="project" value="InterPro"/>
</dbReference>
<gene>
    <name evidence="2" type="ORF">TTRE_0000471301</name>
</gene>
<evidence type="ECO:0000256" key="1">
    <source>
        <dbReference type="SAM" id="MobiDB-lite"/>
    </source>
</evidence>
<dbReference type="GO" id="GO:0030286">
    <property type="term" value="C:dynein complex"/>
    <property type="evidence" value="ECO:0007669"/>
    <property type="project" value="InterPro"/>
</dbReference>
<name>A0A077Z9T4_TRITR</name>
<dbReference type="Proteomes" id="UP000030665">
    <property type="component" value="Unassembled WGS sequence"/>
</dbReference>
<dbReference type="SUPFAM" id="SSF54648">
    <property type="entry name" value="DLC"/>
    <property type="match status" value="1"/>
</dbReference>
<reference evidence="2" key="1">
    <citation type="submission" date="2014-01" db="EMBL/GenBank/DDBJ databases">
        <authorList>
            <person name="Aslett M."/>
        </authorList>
    </citation>
    <scope>NUCLEOTIDE SEQUENCE</scope>
</reference>
<feature type="region of interest" description="Disordered" evidence="1">
    <location>
        <begin position="68"/>
        <end position="91"/>
    </location>
</feature>
<sequence>MDTAVAVTTFRDEEKLLSPTDLPPPPSSDGNVSAVVQVESENEISNVQLESRQNEQTTVQVTVSFDAPVKDDDKPNVHTAQSESPSVKGGYNLRCQPRSVVRLVDQPARLSMPMKAGKADEKAGRIVRKRFGAKIRDDTKQSRSAVGDGKRKRRTKRSGARSKVQTSSEEKGKRQRKRPCTMVNDVGSSLKHTVMAHGEVSQSRSSLKAGEVVLMDYEMNEKMLAMIVRKVKEALVRRRREGTAFCLCKFLEMRSSVFYFHVATELKKFLDDFDSPPWQVIVGRSFGVDVTYDLDSFAYFFLGDIGFMVFRHFR</sequence>
<evidence type="ECO:0000313" key="3">
    <source>
        <dbReference type="Proteomes" id="UP000030665"/>
    </source>
</evidence>
<protein>
    <submittedName>
        <fullName evidence="2">Dynein light domain containing protein</fullName>
    </submittedName>
</protein>
<dbReference type="AlphaFoldDB" id="A0A077Z9T4"/>
<evidence type="ECO:0000313" key="2">
    <source>
        <dbReference type="EMBL" id="CDW56433.1"/>
    </source>
</evidence>
<dbReference type="InterPro" id="IPR001372">
    <property type="entry name" value="Dynein_light_chain_typ-1/2"/>
</dbReference>
<dbReference type="CDD" id="cd21450">
    <property type="entry name" value="DLC-like_DYNLL1-like"/>
    <property type="match status" value="1"/>
</dbReference>
<reference evidence="2" key="2">
    <citation type="submission" date="2014-03" db="EMBL/GenBank/DDBJ databases">
        <title>The whipworm genome and dual-species transcriptomics of an intimate host-pathogen interaction.</title>
        <authorList>
            <person name="Foth B.J."/>
            <person name="Tsai I.J."/>
            <person name="Reid A.J."/>
            <person name="Bancroft A.J."/>
            <person name="Nichol S."/>
            <person name="Tracey A."/>
            <person name="Holroyd N."/>
            <person name="Cotton J.A."/>
            <person name="Stanley E.J."/>
            <person name="Zarowiecki M."/>
            <person name="Liu J.Z."/>
            <person name="Huckvale T."/>
            <person name="Cooper P.J."/>
            <person name="Grencis R.K."/>
            <person name="Berriman M."/>
        </authorList>
    </citation>
    <scope>NUCLEOTIDE SEQUENCE [LARGE SCALE GENOMIC DNA]</scope>
</reference>
<feature type="region of interest" description="Disordered" evidence="1">
    <location>
        <begin position="1"/>
        <end position="32"/>
    </location>
</feature>
<dbReference type="EMBL" id="HG806039">
    <property type="protein sequence ID" value="CDW56433.1"/>
    <property type="molecule type" value="Genomic_DNA"/>
</dbReference>
<organism evidence="2 3">
    <name type="scientific">Trichuris trichiura</name>
    <name type="common">Whipworm</name>
    <name type="synonym">Trichocephalus trichiurus</name>
    <dbReference type="NCBI Taxonomy" id="36087"/>
    <lineage>
        <taxon>Eukaryota</taxon>
        <taxon>Metazoa</taxon>
        <taxon>Ecdysozoa</taxon>
        <taxon>Nematoda</taxon>
        <taxon>Enoplea</taxon>
        <taxon>Dorylaimia</taxon>
        <taxon>Trichinellida</taxon>
        <taxon>Trichuridae</taxon>
        <taxon>Trichuris</taxon>
    </lineage>
</organism>
<dbReference type="Gene3D" id="3.30.740.10">
    <property type="entry name" value="Protein Inhibitor Of Neuronal Nitric Oxide Synthase"/>
    <property type="match status" value="1"/>
</dbReference>
<dbReference type="STRING" id="36087.A0A077Z9T4"/>
<keyword evidence="3" id="KW-1185">Reference proteome</keyword>
<proteinExistence type="predicted"/>
<accession>A0A077Z9T4</accession>